<dbReference type="WBParaSite" id="RSKR_0000871300.1">
    <property type="protein sequence ID" value="RSKR_0000871300.1"/>
    <property type="gene ID" value="RSKR_0000871300"/>
</dbReference>
<evidence type="ECO:0000313" key="2">
    <source>
        <dbReference type="WBParaSite" id="RSKR_0000871300.1"/>
    </source>
</evidence>
<dbReference type="Proteomes" id="UP000095286">
    <property type="component" value="Unplaced"/>
</dbReference>
<sequence length="1228" mass="139240">MAIELTNFLGISRENEVINGFDYIYCPNESYFLAAITNLNAIAIFYSKCPVLPKTSLPPKRELPVPGYKRSKSRKKPKTMVLPAQLPLMNQIAYSKTEYHPLKDLIKDISDVKGISIFRTPTEPIVVLVTAKLCLYKISQAYFLQDTINLKHAAMETVLDKVIELSQVNVSGGNDNMGEITSCLAYISPYNAQQYVVIGGQAGKYLIYADETKNVMVVISVNFPIKKLEALYEAEDKVYLFISGEGQQFLKTLFETSTDSVRNIAHQTSQVDVRDESKPYQQFSAVTFHNNNTVMSAIDKESGLAKVYKSIDPTQANLLHTFNIGPFNGNLYLGKHFVINFESLRSASIGHLQLGLSMYDLKLKQLKVQNCALDAQILGFADIPDWVGATFQKSTGFIVTKKNVLLFHIKMLNIDDVVEILIEKNFPLDMMVAYADTVKTPLQTVGIALLAHLCTYPKYNEHGIDIVELYLAKIAGHGLYYSTCVGVLIRFHKLDLFRGYCFIKFELNMSNDDLRAAVTMILKYDLRKLRSIIESEHHDQQVFHFFAAIDVEPYEFMDLLSRHQYRTCHFQLSRKAVVFSTVYTVYLNMYLNELRANFRPNNDMIAMIEAIEPEALQCIAIDNRCHLVEYLKKQDTLKASRLLSLVTPEFNKELNVVLNEEFIMAHFLMQYHVLKLAKVDDCMREAIIVNKKALACSIGASVAVNSVNEILYWGKFGECCKRQELLFTSPERRNTQVKTMQLGGVTKPVTIEIFSISNVLKYGAIAAVNIGCSHIMITTTKGIIFALGNNHHGQCGLMDQFLICNPTIVNSCETRAFIDLSCGSFHTMAIDEYGQVWGCGWNFYGQLGLGHTNKVRTFTKVFGLPKDVNFVKVACGQAHSILLGENGEVWGAGCNMYNEINGRSGVKKNPTFQNLNLPFKVKAFDAKFLQSAFISVTDEVYVCGGDLLLLVETKSKIKEMCNNAFGTVINEKTVLLRNIMYRILNNERRNFNALHRVEADYKMFQANNHVLSSISLGNNHLLVLTDRGMVAAIGRNSTGCCNVFVEENERKQFLYKKRETEMNINYKRRFLGVAAGFNTSTVITNDGKIFACGQNPRNSLGVKSSYCKPVTTNYKLKPGYQMVTFSGRCIRNLTSLQTYSRNVEYAKEIYKSIDTVTYFINNAPIQFRKRLQDILYQYFPNNAVNIRLHKKRPNIYSIYENTCVIYQPFKPLDLHYPRHNVNQAQFTL</sequence>
<proteinExistence type="predicted"/>
<accession>A0AC35U7Z4</accession>
<reference evidence="2" key="1">
    <citation type="submission" date="2016-11" db="UniProtKB">
        <authorList>
            <consortium name="WormBaseParasite"/>
        </authorList>
    </citation>
    <scope>IDENTIFICATION</scope>
    <source>
        <strain evidence="2">KR3021</strain>
    </source>
</reference>
<organism evidence="1 2">
    <name type="scientific">Rhabditophanes sp. KR3021</name>
    <dbReference type="NCBI Taxonomy" id="114890"/>
    <lineage>
        <taxon>Eukaryota</taxon>
        <taxon>Metazoa</taxon>
        <taxon>Ecdysozoa</taxon>
        <taxon>Nematoda</taxon>
        <taxon>Chromadorea</taxon>
        <taxon>Rhabditida</taxon>
        <taxon>Tylenchina</taxon>
        <taxon>Panagrolaimomorpha</taxon>
        <taxon>Strongyloidoidea</taxon>
        <taxon>Alloionematidae</taxon>
        <taxon>Rhabditophanes</taxon>
    </lineage>
</organism>
<evidence type="ECO:0000313" key="1">
    <source>
        <dbReference type="Proteomes" id="UP000095286"/>
    </source>
</evidence>
<name>A0AC35U7Z4_9BILA</name>
<protein>
    <submittedName>
        <fullName evidence="2">CNH domain-containing protein</fullName>
    </submittedName>
</protein>